<dbReference type="AlphaFoldDB" id="A0A1J4SAW2"/>
<dbReference type="InterPro" id="IPR024370">
    <property type="entry name" value="PBP_domain"/>
</dbReference>
<dbReference type="PANTHER" id="PTHR37945:SF1">
    <property type="entry name" value="EXTRACELLULAR TUNGSTATE BINDING PROTEIN"/>
    <property type="match status" value="1"/>
</dbReference>
<dbReference type="Gene3D" id="3.40.190.10">
    <property type="entry name" value="Periplasmic binding protein-like II"/>
    <property type="match status" value="2"/>
</dbReference>
<dbReference type="SUPFAM" id="SSF53850">
    <property type="entry name" value="Periplasmic binding protein-like II"/>
    <property type="match status" value="1"/>
</dbReference>
<dbReference type="InterPro" id="IPR052738">
    <property type="entry name" value="ABC-Tungstate_binding"/>
</dbReference>
<proteinExistence type="predicted"/>
<dbReference type="EMBL" id="MNUO01000095">
    <property type="protein sequence ID" value="OIN96440.1"/>
    <property type="molecule type" value="Genomic_DNA"/>
</dbReference>
<reference evidence="2 3" key="1">
    <citation type="journal article" date="2016" name="Environ. Microbiol.">
        <title>Genomic resolution of a cold subsurface aquifer community provides metabolic insights for novel microbes adapted to high CO concentrations.</title>
        <authorList>
            <person name="Probst A.J."/>
            <person name="Castelle C.J."/>
            <person name="Singh A."/>
            <person name="Brown C.T."/>
            <person name="Anantharaman K."/>
            <person name="Sharon I."/>
            <person name="Hug L.A."/>
            <person name="Burstein D."/>
            <person name="Emerson J.B."/>
            <person name="Thomas B.C."/>
            <person name="Banfield J.F."/>
        </authorList>
    </citation>
    <scope>NUCLEOTIDE SEQUENCE [LARGE SCALE GENOMIC DNA]</scope>
    <source>
        <strain evidence="2">CG1_02_38_46</strain>
    </source>
</reference>
<name>A0A1J4SAW2_9BACT</name>
<evidence type="ECO:0000259" key="1">
    <source>
        <dbReference type="Pfam" id="PF12849"/>
    </source>
</evidence>
<dbReference type="PANTHER" id="PTHR37945">
    <property type="entry name" value="EXTRACELLULAR TUNGSTATE BINDING PROTEIN"/>
    <property type="match status" value="1"/>
</dbReference>
<evidence type="ECO:0000313" key="3">
    <source>
        <dbReference type="Proteomes" id="UP000182278"/>
    </source>
</evidence>
<dbReference type="STRING" id="1817893.AUJ66_06275"/>
<gene>
    <name evidence="2" type="ORF">AUJ66_06275</name>
</gene>
<dbReference type="Proteomes" id="UP000182278">
    <property type="component" value="Unassembled WGS sequence"/>
</dbReference>
<sequence length="260" mass="29405">MWQKISQMKNLVMAVLMLATTTSVQDSGLLDVLLLKFEKKYNCNVRVVAVGSGAAIRIAREGNADIIFVHDRKSEEKLIKDGFGIKRYEVMHNDFVIAGPENDPAGICRVKNAEKVFARISSTNSLFVSRGDDSGTHEKEKEIWSAIKVKPGGKWYLESGQGMIESLRIASEKNAYILTDRATYIAHRKELNLEILISGDKILYNPYSLIPISPKKYPDVNCDLAMKFVDYITKGEGRNIIQEYGIKKHGQQLFFLERKK</sequence>
<organism evidence="2 3">
    <name type="scientific">Candidatus Desantisbacteria bacterium CG1_02_38_46</name>
    <dbReference type="NCBI Taxonomy" id="1817893"/>
    <lineage>
        <taxon>Bacteria</taxon>
        <taxon>Candidatus Desantisiibacteriota</taxon>
    </lineage>
</organism>
<evidence type="ECO:0000313" key="2">
    <source>
        <dbReference type="EMBL" id="OIN96440.1"/>
    </source>
</evidence>
<protein>
    <recommendedName>
        <fullName evidence="1">PBP domain-containing protein</fullName>
    </recommendedName>
</protein>
<dbReference type="Pfam" id="PF12849">
    <property type="entry name" value="PBP_like_2"/>
    <property type="match status" value="1"/>
</dbReference>
<comment type="caution">
    <text evidence="2">The sequence shown here is derived from an EMBL/GenBank/DDBJ whole genome shotgun (WGS) entry which is preliminary data.</text>
</comment>
<accession>A0A1J4SAW2</accession>
<feature type="domain" description="PBP" evidence="1">
    <location>
        <begin position="18"/>
        <end position="234"/>
    </location>
</feature>